<dbReference type="Gene3D" id="3.10.450.50">
    <property type="match status" value="1"/>
</dbReference>
<protein>
    <submittedName>
        <fullName evidence="2">DUF4440 domain-containing protein</fullName>
    </submittedName>
</protein>
<evidence type="ECO:0000259" key="1">
    <source>
        <dbReference type="Pfam" id="PF14534"/>
    </source>
</evidence>
<keyword evidence="3" id="KW-1185">Reference proteome</keyword>
<feature type="domain" description="DUF4440" evidence="1">
    <location>
        <begin position="10"/>
        <end position="115"/>
    </location>
</feature>
<dbReference type="Proteomes" id="UP001218231">
    <property type="component" value="Chromosome"/>
</dbReference>
<dbReference type="InterPro" id="IPR032710">
    <property type="entry name" value="NTF2-like_dom_sf"/>
</dbReference>
<dbReference type="InterPro" id="IPR027843">
    <property type="entry name" value="DUF4440"/>
</dbReference>
<sequence length="136" mass="14672">MHNPTADLAIRLARANFNRALAQSDLNAISAILAPHVTLITGTDSALLNGRKAQLLAWKREFAAPVALRTTYVRTTEAIITSEAEPIAMEQGAWQGVDAGGKVQASGTYAAKWRNLAANATQSRWVLEAEIFVTLK</sequence>
<name>A0ABY7TWA7_9SPHN</name>
<organism evidence="2 3">
    <name type="scientific">Novosphingobium humi</name>
    <dbReference type="NCBI Taxonomy" id="2282397"/>
    <lineage>
        <taxon>Bacteria</taxon>
        <taxon>Pseudomonadati</taxon>
        <taxon>Pseudomonadota</taxon>
        <taxon>Alphaproteobacteria</taxon>
        <taxon>Sphingomonadales</taxon>
        <taxon>Sphingomonadaceae</taxon>
        <taxon>Novosphingobium</taxon>
    </lineage>
</organism>
<evidence type="ECO:0000313" key="3">
    <source>
        <dbReference type="Proteomes" id="UP001218231"/>
    </source>
</evidence>
<dbReference type="Pfam" id="PF14534">
    <property type="entry name" value="DUF4440"/>
    <property type="match status" value="1"/>
</dbReference>
<reference evidence="2 3" key="1">
    <citation type="submission" date="2023-02" db="EMBL/GenBank/DDBJ databases">
        <title>Genome sequence of Novosphingobium humi KACC 19094.</title>
        <authorList>
            <person name="Kim S."/>
            <person name="Heo J."/>
            <person name="Kwon S.-W."/>
        </authorList>
    </citation>
    <scope>NUCLEOTIDE SEQUENCE [LARGE SCALE GENOMIC DNA]</scope>
    <source>
        <strain evidence="2 3">KACC 19094</strain>
    </source>
</reference>
<dbReference type="EMBL" id="CP117417">
    <property type="protein sequence ID" value="WCT77536.1"/>
    <property type="molecule type" value="Genomic_DNA"/>
</dbReference>
<proteinExistence type="predicted"/>
<evidence type="ECO:0000313" key="2">
    <source>
        <dbReference type="EMBL" id="WCT77536.1"/>
    </source>
</evidence>
<dbReference type="RefSeq" id="WP_273617907.1">
    <property type="nucleotide sequence ID" value="NZ_CP117417.1"/>
</dbReference>
<dbReference type="SUPFAM" id="SSF54427">
    <property type="entry name" value="NTF2-like"/>
    <property type="match status" value="1"/>
</dbReference>
<gene>
    <name evidence="2" type="ORF">PQ457_00645</name>
</gene>
<accession>A0ABY7TWA7</accession>